<sequence>MAPSLRGKSIGINGRQAGASELFLNGQLTFLAGKIDSLKPSARRANIPSALSAVLIHLNNDSVQLVAVRYAFSRKQWIKVPRSFFRLRVFPAGETETKIVFSKVEHLIESMLFGAFLILGILQLLLYSTSAGGRTNLYFGIFLLAQSFQAYAILSLLRDPDLFPLSSGGKWFDDMSNIVIGISTAIAGVFYLLGIYAYFKLPKRTPFYIALILILASLPTTIFAPYQRFGRIVFLWIEYLLPYILPFFEILRVDLLAIRQGKPGARLFTTAHSILLISWILLAFSEYSAVSPFLIANGNYLFVLSFLGLAVTITLLLAEDRLATNKLLRRQLVDLEALSQKTLAQEQEKQLLLATQNERLEQQVEQRTAELKASQAQLIQKEKLASLGELTAGIAHEIQNPLNFVNNFSEVSSELVDELTQEAQAGHTEDVLAIAGDLRQNLHKIHHHGGRASAIVKGMLEHSRTDSGEKRPTGLNALADEYLKIAYQGLRAKDKSFECALLTEYEADLGEVNVVPQEIGRVLLNLYNNAFYAVRERQKQRDSSYRPTVTVLTAKTKEGIQIRVADNGRGIPETLQSKVFQPFFTTKPTGEGTGLGLSLSYDIVTKGHGGTLRVESQAGEGSTFVIELPQ</sequence>
<protein>
    <recommendedName>
        <fullName evidence="2">histidine kinase</fullName>
        <ecNumber evidence="2">2.7.13.3</ecNumber>
    </recommendedName>
</protein>
<feature type="transmembrane region" description="Helical" evidence="5">
    <location>
        <begin position="107"/>
        <end position="125"/>
    </location>
</feature>
<dbReference type="PROSITE" id="PS50109">
    <property type="entry name" value="HIS_KIN"/>
    <property type="match status" value="1"/>
</dbReference>
<dbReference type="AlphaFoldDB" id="A0A7K1SPA6"/>
<dbReference type="Gene3D" id="1.10.287.130">
    <property type="match status" value="1"/>
</dbReference>
<comment type="catalytic activity">
    <reaction evidence="1">
        <text>ATP + protein L-histidine = ADP + protein N-phospho-L-histidine.</text>
        <dbReference type="EC" id="2.7.13.3"/>
    </reaction>
</comment>
<dbReference type="Proteomes" id="UP000436006">
    <property type="component" value="Unassembled WGS sequence"/>
</dbReference>
<dbReference type="Gene3D" id="3.30.565.10">
    <property type="entry name" value="Histidine kinase-like ATPase, C-terminal domain"/>
    <property type="match status" value="1"/>
</dbReference>
<dbReference type="SMART" id="SM00388">
    <property type="entry name" value="HisKA"/>
    <property type="match status" value="1"/>
</dbReference>
<evidence type="ECO:0000256" key="1">
    <source>
        <dbReference type="ARBA" id="ARBA00000085"/>
    </source>
</evidence>
<dbReference type="InterPro" id="IPR003661">
    <property type="entry name" value="HisK_dim/P_dom"/>
</dbReference>
<keyword evidence="4" id="KW-0175">Coiled coil</keyword>
<accession>A0A7K1SPA6</accession>
<dbReference type="PRINTS" id="PR00344">
    <property type="entry name" value="BCTRLSENSOR"/>
</dbReference>
<dbReference type="SUPFAM" id="SSF55874">
    <property type="entry name" value="ATPase domain of HSP90 chaperone/DNA topoisomerase II/histidine kinase"/>
    <property type="match status" value="1"/>
</dbReference>
<feature type="transmembrane region" description="Helical" evidence="5">
    <location>
        <begin position="137"/>
        <end position="157"/>
    </location>
</feature>
<dbReference type="PANTHER" id="PTHR43065:SF42">
    <property type="entry name" value="TWO-COMPONENT SENSOR PPRA"/>
    <property type="match status" value="1"/>
</dbReference>
<name>A0A7K1SPA6_9BACT</name>
<evidence type="ECO:0000256" key="2">
    <source>
        <dbReference type="ARBA" id="ARBA00012438"/>
    </source>
</evidence>
<evidence type="ECO:0000256" key="3">
    <source>
        <dbReference type="ARBA" id="ARBA00022553"/>
    </source>
</evidence>
<dbReference type="InterPro" id="IPR011623">
    <property type="entry name" value="7TMR_DISM_rcpt_extracell_dom1"/>
</dbReference>
<gene>
    <name evidence="7" type="ORF">GO755_36800</name>
</gene>
<dbReference type="InterPro" id="IPR036097">
    <property type="entry name" value="HisK_dim/P_sf"/>
</dbReference>
<dbReference type="Pfam" id="PF07695">
    <property type="entry name" value="7TMR-DISM_7TM"/>
    <property type="match status" value="1"/>
</dbReference>
<feature type="transmembrane region" description="Helical" evidence="5">
    <location>
        <begin position="300"/>
        <end position="318"/>
    </location>
</feature>
<dbReference type="Pfam" id="PF02518">
    <property type="entry name" value="HATPase_c"/>
    <property type="match status" value="1"/>
</dbReference>
<dbReference type="CDD" id="cd00082">
    <property type="entry name" value="HisKA"/>
    <property type="match status" value="1"/>
</dbReference>
<feature type="transmembrane region" description="Helical" evidence="5">
    <location>
        <begin position="265"/>
        <end position="285"/>
    </location>
</feature>
<evidence type="ECO:0000259" key="6">
    <source>
        <dbReference type="PROSITE" id="PS50109"/>
    </source>
</evidence>
<feature type="domain" description="Histidine kinase" evidence="6">
    <location>
        <begin position="393"/>
        <end position="630"/>
    </location>
</feature>
<dbReference type="InterPro" id="IPR003594">
    <property type="entry name" value="HATPase_dom"/>
</dbReference>
<evidence type="ECO:0000256" key="4">
    <source>
        <dbReference type="SAM" id="Coils"/>
    </source>
</evidence>
<evidence type="ECO:0000313" key="8">
    <source>
        <dbReference type="Proteomes" id="UP000436006"/>
    </source>
</evidence>
<dbReference type="EMBL" id="WPIN01000025">
    <property type="protein sequence ID" value="MVM35635.1"/>
    <property type="molecule type" value="Genomic_DNA"/>
</dbReference>
<dbReference type="RefSeq" id="WP_157590439.1">
    <property type="nucleotide sequence ID" value="NZ_WPIN01000025.1"/>
</dbReference>
<evidence type="ECO:0000313" key="7">
    <source>
        <dbReference type="EMBL" id="MVM35635.1"/>
    </source>
</evidence>
<dbReference type="SUPFAM" id="SSF47384">
    <property type="entry name" value="Homodimeric domain of signal transducing histidine kinase"/>
    <property type="match status" value="1"/>
</dbReference>
<feature type="transmembrane region" description="Helical" evidence="5">
    <location>
        <begin position="177"/>
        <end position="199"/>
    </location>
</feature>
<dbReference type="SMART" id="SM00387">
    <property type="entry name" value="HATPase_c"/>
    <property type="match status" value="1"/>
</dbReference>
<organism evidence="7 8">
    <name type="scientific">Spirosoma arboris</name>
    <dbReference type="NCBI Taxonomy" id="2682092"/>
    <lineage>
        <taxon>Bacteria</taxon>
        <taxon>Pseudomonadati</taxon>
        <taxon>Bacteroidota</taxon>
        <taxon>Cytophagia</taxon>
        <taxon>Cytophagales</taxon>
        <taxon>Cytophagaceae</taxon>
        <taxon>Spirosoma</taxon>
    </lineage>
</organism>
<keyword evidence="7" id="KW-0418">Kinase</keyword>
<dbReference type="InterPro" id="IPR005467">
    <property type="entry name" value="His_kinase_dom"/>
</dbReference>
<comment type="caution">
    <text evidence="7">The sequence shown here is derived from an EMBL/GenBank/DDBJ whole genome shotgun (WGS) entry which is preliminary data.</text>
</comment>
<dbReference type="EC" id="2.7.13.3" evidence="2"/>
<dbReference type="InterPro" id="IPR004358">
    <property type="entry name" value="Sig_transdc_His_kin-like_C"/>
</dbReference>
<reference evidence="7 8" key="1">
    <citation type="submission" date="2019-12" db="EMBL/GenBank/DDBJ databases">
        <title>Spirosoma sp. HMF4905 genome sequencing and assembly.</title>
        <authorList>
            <person name="Kang H."/>
            <person name="Cha I."/>
            <person name="Kim H."/>
            <person name="Joh K."/>
        </authorList>
    </citation>
    <scope>NUCLEOTIDE SEQUENCE [LARGE SCALE GENOMIC DNA]</scope>
    <source>
        <strain evidence="7 8">HMF4905</strain>
    </source>
</reference>
<keyword evidence="8" id="KW-1185">Reference proteome</keyword>
<dbReference type="Pfam" id="PF00512">
    <property type="entry name" value="HisKA"/>
    <property type="match status" value="1"/>
</dbReference>
<dbReference type="PANTHER" id="PTHR43065">
    <property type="entry name" value="SENSOR HISTIDINE KINASE"/>
    <property type="match status" value="1"/>
</dbReference>
<feature type="coiled-coil region" evidence="4">
    <location>
        <begin position="343"/>
        <end position="377"/>
    </location>
</feature>
<feature type="transmembrane region" description="Helical" evidence="5">
    <location>
        <begin position="206"/>
        <end position="226"/>
    </location>
</feature>
<proteinExistence type="predicted"/>
<dbReference type="InterPro" id="IPR036890">
    <property type="entry name" value="HATPase_C_sf"/>
</dbReference>
<evidence type="ECO:0000256" key="5">
    <source>
        <dbReference type="SAM" id="Phobius"/>
    </source>
</evidence>
<keyword evidence="5" id="KW-0472">Membrane</keyword>
<keyword evidence="5" id="KW-0812">Transmembrane</keyword>
<keyword evidence="5" id="KW-1133">Transmembrane helix</keyword>
<keyword evidence="7" id="KW-0808">Transferase</keyword>
<dbReference type="GO" id="GO:0000155">
    <property type="term" value="F:phosphorelay sensor kinase activity"/>
    <property type="evidence" value="ECO:0007669"/>
    <property type="project" value="InterPro"/>
</dbReference>
<keyword evidence="3" id="KW-0597">Phosphoprotein</keyword>
<feature type="transmembrane region" description="Helical" evidence="5">
    <location>
        <begin position="232"/>
        <end position="253"/>
    </location>
</feature>